<sequence length="47" mass="4824">SISNSCIKGYISISGAFILAFCSDKTGLLGIGCKLVDDSDKGISEVP</sequence>
<comment type="caution">
    <text evidence="1">The sequence shown here is derived from an EMBL/GenBank/DDBJ whole genome shotgun (WGS) entry which is preliminary data.</text>
</comment>
<reference evidence="1" key="1">
    <citation type="submission" date="2021-06" db="EMBL/GenBank/DDBJ databases">
        <authorList>
            <person name="Kallberg Y."/>
            <person name="Tangrot J."/>
            <person name="Rosling A."/>
        </authorList>
    </citation>
    <scope>NUCLEOTIDE SEQUENCE</scope>
    <source>
        <strain evidence="1">87-6 pot B 2015</strain>
    </source>
</reference>
<dbReference type="AlphaFoldDB" id="A0A9N9NF78"/>
<protein>
    <submittedName>
        <fullName evidence="1">5339_t:CDS:1</fullName>
    </submittedName>
</protein>
<gene>
    <name evidence="1" type="ORF">FMOSSE_LOCUS15552</name>
</gene>
<dbReference type="Proteomes" id="UP000789375">
    <property type="component" value="Unassembled WGS sequence"/>
</dbReference>
<keyword evidence="2" id="KW-1185">Reference proteome</keyword>
<accession>A0A9N9NF78</accession>
<proteinExistence type="predicted"/>
<evidence type="ECO:0000313" key="2">
    <source>
        <dbReference type="Proteomes" id="UP000789375"/>
    </source>
</evidence>
<organism evidence="1 2">
    <name type="scientific">Funneliformis mosseae</name>
    <name type="common">Endomycorrhizal fungus</name>
    <name type="synonym">Glomus mosseae</name>
    <dbReference type="NCBI Taxonomy" id="27381"/>
    <lineage>
        <taxon>Eukaryota</taxon>
        <taxon>Fungi</taxon>
        <taxon>Fungi incertae sedis</taxon>
        <taxon>Mucoromycota</taxon>
        <taxon>Glomeromycotina</taxon>
        <taxon>Glomeromycetes</taxon>
        <taxon>Glomerales</taxon>
        <taxon>Glomeraceae</taxon>
        <taxon>Funneliformis</taxon>
    </lineage>
</organism>
<dbReference type="EMBL" id="CAJVPP010016239">
    <property type="protein sequence ID" value="CAG8729030.1"/>
    <property type="molecule type" value="Genomic_DNA"/>
</dbReference>
<feature type="non-terminal residue" evidence="1">
    <location>
        <position position="47"/>
    </location>
</feature>
<feature type="non-terminal residue" evidence="1">
    <location>
        <position position="1"/>
    </location>
</feature>
<evidence type="ECO:0000313" key="1">
    <source>
        <dbReference type="EMBL" id="CAG8729030.1"/>
    </source>
</evidence>
<name>A0A9N9NF78_FUNMO</name>